<feature type="domain" description="C2H2-type" evidence="7">
    <location>
        <begin position="36"/>
        <end position="54"/>
    </location>
</feature>
<dbReference type="InterPro" id="IPR036236">
    <property type="entry name" value="Znf_C2H2_sf"/>
</dbReference>
<dbReference type="GO" id="GO:0032502">
    <property type="term" value="P:developmental process"/>
    <property type="evidence" value="ECO:0007669"/>
    <property type="project" value="UniProtKB-ARBA"/>
</dbReference>
<keyword evidence="9" id="KW-1185">Reference proteome</keyword>
<reference evidence="8 9" key="1">
    <citation type="journal article" date="2015" name="Genome Biol. Evol.">
        <title>Phylogenomic analyses indicate that early fungi evolved digesting cell walls of algal ancestors of land plants.</title>
        <authorList>
            <person name="Chang Y."/>
            <person name="Wang S."/>
            <person name="Sekimoto S."/>
            <person name="Aerts A.L."/>
            <person name="Choi C."/>
            <person name="Clum A."/>
            <person name="LaButti K.M."/>
            <person name="Lindquist E.A."/>
            <person name="Yee Ngan C."/>
            <person name="Ohm R.A."/>
            <person name="Salamov A.A."/>
            <person name="Grigoriev I.V."/>
            <person name="Spatafora J.W."/>
            <person name="Berbee M.L."/>
        </authorList>
    </citation>
    <scope>NUCLEOTIDE SEQUENCE [LARGE SCALE GENOMIC DNA]</scope>
    <source>
        <strain evidence="8 9">NRRL 28638</strain>
    </source>
</reference>
<keyword evidence="2" id="KW-0677">Repeat</keyword>
<dbReference type="FunFam" id="3.30.160.60:FF:001732">
    <property type="entry name" value="Zgc:162936"/>
    <property type="match status" value="1"/>
</dbReference>
<dbReference type="PROSITE" id="PS50157">
    <property type="entry name" value="ZINC_FINGER_C2H2_2"/>
    <property type="match status" value="2"/>
</dbReference>
<organism evidence="8 9">
    <name type="scientific">Conidiobolus coronatus (strain ATCC 28846 / CBS 209.66 / NRRL 28638)</name>
    <name type="common">Delacroixia coronata</name>
    <dbReference type="NCBI Taxonomy" id="796925"/>
    <lineage>
        <taxon>Eukaryota</taxon>
        <taxon>Fungi</taxon>
        <taxon>Fungi incertae sedis</taxon>
        <taxon>Zoopagomycota</taxon>
        <taxon>Entomophthoromycotina</taxon>
        <taxon>Entomophthoromycetes</taxon>
        <taxon>Entomophthorales</taxon>
        <taxon>Ancylistaceae</taxon>
        <taxon>Conidiobolus</taxon>
    </lineage>
</organism>
<dbReference type="SUPFAM" id="SSF57667">
    <property type="entry name" value="beta-beta-alpha zinc fingers"/>
    <property type="match status" value="1"/>
</dbReference>
<protein>
    <recommendedName>
        <fullName evidence="7">C2H2-type domain-containing protein</fullName>
    </recommendedName>
</protein>
<evidence type="ECO:0000256" key="5">
    <source>
        <dbReference type="ARBA" id="ARBA00023242"/>
    </source>
</evidence>
<dbReference type="FunFam" id="3.30.160.60:FF:000202">
    <property type="entry name" value="Zinc finger protein 574"/>
    <property type="match status" value="1"/>
</dbReference>
<keyword evidence="5" id="KW-0539">Nucleus</keyword>
<evidence type="ECO:0000313" key="8">
    <source>
        <dbReference type="EMBL" id="KXN65600.1"/>
    </source>
</evidence>
<dbReference type="OrthoDB" id="8922241at2759"/>
<dbReference type="PANTHER" id="PTHR23235">
    <property type="entry name" value="KRUEPPEL-LIKE TRANSCRIPTION FACTOR"/>
    <property type="match status" value="1"/>
</dbReference>
<dbReference type="EMBL" id="KQ964848">
    <property type="protein sequence ID" value="KXN65600.1"/>
    <property type="molecule type" value="Genomic_DNA"/>
</dbReference>
<evidence type="ECO:0000256" key="1">
    <source>
        <dbReference type="ARBA" id="ARBA00022723"/>
    </source>
</evidence>
<dbReference type="PANTHER" id="PTHR23235:SF142">
    <property type="entry name" value="ZINC FINGER PROTEIN 384"/>
    <property type="match status" value="1"/>
</dbReference>
<keyword evidence="3 6" id="KW-0863">Zinc-finger</keyword>
<feature type="non-terminal residue" evidence="8">
    <location>
        <position position="54"/>
    </location>
</feature>
<sequence>TLAEENSYKCTLCPKSFKLKNTLIRHMRNHTGQKPYKCKSCNKSFVRKDILAGH</sequence>
<evidence type="ECO:0000256" key="2">
    <source>
        <dbReference type="ARBA" id="ARBA00022737"/>
    </source>
</evidence>
<accession>A0A137NSD9</accession>
<dbReference type="GO" id="GO:0000981">
    <property type="term" value="F:DNA-binding transcription factor activity, RNA polymerase II-specific"/>
    <property type="evidence" value="ECO:0007669"/>
    <property type="project" value="TreeGrafter"/>
</dbReference>
<dbReference type="STRING" id="796925.A0A137NSD9"/>
<dbReference type="InterPro" id="IPR013087">
    <property type="entry name" value="Znf_C2H2_type"/>
</dbReference>
<evidence type="ECO:0000259" key="7">
    <source>
        <dbReference type="PROSITE" id="PS50157"/>
    </source>
</evidence>
<dbReference type="GO" id="GO:0000978">
    <property type="term" value="F:RNA polymerase II cis-regulatory region sequence-specific DNA binding"/>
    <property type="evidence" value="ECO:0007669"/>
    <property type="project" value="TreeGrafter"/>
</dbReference>
<dbReference type="Proteomes" id="UP000070444">
    <property type="component" value="Unassembled WGS sequence"/>
</dbReference>
<feature type="non-terminal residue" evidence="8">
    <location>
        <position position="1"/>
    </location>
</feature>
<name>A0A137NSD9_CONC2</name>
<feature type="domain" description="C2H2-type" evidence="7">
    <location>
        <begin position="8"/>
        <end position="35"/>
    </location>
</feature>
<dbReference type="GO" id="GO:0005694">
    <property type="term" value="C:chromosome"/>
    <property type="evidence" value="ECO:0007669"/>
    <property type="project" value="UniProtKB-ARBA"/>
</dbReference>
<dbReference type="AlphaFoldDB" id="A0A137NSD9"/>
<dbReference type="PROSITE" id="PS00028">
    <property type="entry name" value="ZINC_FINGER_C2H2_1"/>
    <property type="match status" value="1"/>
</dbReference>
<evidence type="ECO:0000256" key="3">
    <source>
        <dbReference type="ARBA" id="ARBA00022771"/>
    </source>
</evidence>
<dbReference type="GO" id="GO:0045893">
    <property type="term" value="P:positive regulation of DNA-templated transcription"/>
    <property type="evidence" value="ECO:0007669"/>
    <property type="project" value="UniProtKB-ARBA"/>
</dbReference>
<evidence type="ECO:0000256" key="6">
    <source>
        <dbReference type="PROSITE-ProRule" id="PRU00042"/>
    </source>
</evidence>
<dbReference type="SMART" id="SM00355">
    <property type="entry name" value="ZnF_C2H2"/>
    <property type="match status" value="1"/>
</dbReference>
<evidence type="ECO:0000256" key="4">
    <source>
        <dbReference type="ARBA" id="ARBA00022833"/>
    </source>
</evidence>
<keyword evidence="1" id="KW-0479">Metal-binding</keyword>
<dbReference type="GO" id="GO:0008270">
    <property type="term" value="F:zinc ion binding"/>
    <property type="evidence" value="ECO:0007669"/>
    <property type="project" value="UniProtKB-KW"/>
</dbReference>
<gene>
    <name evidence="8" type="ORF">CONCODRAFT_24296</name>
</gene>
<proteinExistence type="predicted"/>
<dbReference type="Gene3D" id="3.30.160.60">
    <property type="entry name" value="Classic Zinc Finger"/>
    <property type="match status" value="2"/>
</dbReference>
<dbReference type="Pfam" id="PF13465">
    <property type="entry name" value="zf-H2C2_2"/>
    <property type="match status" value="1"/>
</dbReference>
<evidence type="ECO:0000313" key="9">
    <source>
        <dbReference type="Proteomes" id="UP000070444"/>
    </source>
</evidence>
<keyword evidence="4" id="KW-0862">Zinc</keyword>